<dbReference type="Pfam" id="PF14397">
    <property type="entry name" value="ATPgrasp_ST"/>
    <property type="match status" value="1"/>
</dbReference>
<dbReference type="EMBL" id="CP031042">
    <property type="protein sequence ID" value="QDZ22871.1"/>
    <property type="molecule type" value="Genomic_DNA"/>
</dbReference>
<gene>
    <name evidence="3" type="ORF">A3770_09p53890</name>
</gene>
<feature type="domain" description="Alpha-L-glutamate ligase-related protein ATP-grasp" evidence="2">
    <location>
        <begin position="239"/>
        <end position="399"/>
    </location>
</feature>
<dbReference type="OrthoDB" id="35279at2759"/>
<keyword evidence="1" id="KW-0812">Transmembrane</keyword>
<evidence type="ECO:0000313" key="3">
    <source>
        <dbReference type="EMBL" id="QDZ22871.1"/>
    </source>
</evidence>
<dbReference type="InterPro" id="IPR039523">
    <property type="entry name" value="RimK-rel_E_lig_ATP-grasp"/>
</dbReference>
<dbReference type="AlphaFoldDB" id="A0A5B8MR65"/>
<dbReference type="SUPFAM" id="SSF56059">
    <property type="entry name" value="Glutathione synthetase ATP-binding domain-like"/>
    <property type="match status" value="1"/>
</dbReference>
<dbReference type="Proteomes" id="UP000316726">
    <property type="component" value="Chromosome 9"/>
</dbReference>
<reference evidence="3 4" key="1">
    <citation type="submission" date="2018-07" db="EMBL/GenBank/DDBJ databases">
        <title>The complete nuclear genome of the prasinophyte Chloropicon primus (CCMP1205).</title>
        <authorList>
            <person name="Pombert J.-F."/>
            <person name="Otis C."/>
            <person name="Turmel M."/>
            <person name="Lemieux C."/>
        </authorList>
    </citation>
    <scope>NUCLEOTIDE SEQUENCE [LARGE SCALE GENOMIC DNA]</scope>
    <source>
        <strain evidence="3 4">CCMP1205</strain>
    </source>
</reference>
<evidence type="ECO:0000256" key="1">
    <source>
        <dbReference type="SAM" id="Phobius"/>
    </source>
</evidence>
<proteinExistence type="predicted"/>
<name>A0A5B8MR65_9CHLO</name>
<sequence length="534" mass="60340">MLVEHYRRLHRIMRSPRHAWWPYGGADWNMLALWTLLINAPPREEALRACSASKVVRELNGSVRERSRSLKALFKCGFIFIMPIMGWFFLPIFSLLALMKGRRVSVVSAMRLALCRVDCFMYPIIEDWARGQGSVRVLAQAIIHFSLVDVYRMYSLFIRAAHHLIDVYNAPDHGKVQDKLTFYRMCKEIGLPCAAPLTPEDIKNLKPKDMPLFMKPSNEQEAVGAKVVEVVDDPDLQRAVDKPDEWVVQKKLRNCDFLRQYFPNNPPLCGVRITTVMTKSGPEILESWIRVGAENAMADCPFSAGGCEFAIYSETGVVWQGSDEKHMKVLDSSLEPSLTISNGAKKPIGGVKIPNWEKSLEMCKKAHREMAPEAFTIGWDVAHTPEGPFMVEANLISNVGCFMGLRYGSMAHVWPRVPLMWLDLAQWMEGKSDFPPTPPKVKVDGIKSAIKESEWLLKWATKAKDDLAKKIKRCKEKDPEKASPCLTRMETQHLLREGEVKGLGIELEALKAYLGETVQVKQSLSREPSGPVSA</sequence>
<evidence type="ECO:0000259" key="2">
    <source>
        <dbReference type="Pfam" id="PF14397"/>
    </source>
</evidence>
<accession>A0A5B8MR65</accession>
<feature type="transmembrane region" description="Helical" evidence="1">
    <location>
        <begin position="72"/>
        <end position="99"/>
    </location>
</feature>
<keyword evidence="1" id="KW-0472">Membrane</keyword>
<organism evidence="3 4">
    <name type="scientific">Chloropicon primus</name>
    <dbReference type="NCBI Taxonomy" id="1764295"/>
    <lineage>
        <taxon>Eukaryota</taxon>
        <taxon>Viridiplantae</taxon>
        <taxon>Chlorophyta</taxon>
        <taxon>Chloropicophyceae</taxon>
        <taxon>Chloropicales</taxon>
        <taxon>Chloropicaceae</taxon>
        <taxon>Chloropicon</taxon>
    </lineage>
</organism>
<keyword evidence="1" id="KW-1133">Transmembrane helix</keyword>
<keyword evidence="4" id="KW-1185">Reference proteome</keyword>
<protein>
    <recommendedName>
        <fullName evidence="2">Alpha-L-glutamate ligase-related protein ATP-grasp domain-containing protein</fullName>
    </recommendedName>
</protein>
<evidence type="ECO:0000313" key="4">
    <source>
        <dbReference type="Proteomes" id="UP000316726"/>
    </source>
</evidence>